<feature type="domain" description="MacB-like periplasmic core" evidence="9">
    <location>
        <begin position="16"/>
        <end position="266"/>
    </location>
</feature>
<dbReference type="GO" id="GO:0005886">
    <property type="term" value="C:plasma membrane"/>
    <property type="evidence" value="ECO:0007669"/>
    <property type="project" value="UniProtKB-SubCell"/>
</dbReference>
<keyword evidence="5 7" id="KW-0472">Membrane</keyword>
<evidence type="ECO:0000256" key="4">
    <source>
        <dbReference type="ARBA" id="ARBA00022989"/>
    </source>
</evidence>
<proteinExistence type="inferred from homology"/>
<organism evidence="10 11">
    <name type="scientific">Tautonia sociabilis</name>
    <dbReference type="NCBI Taxonomy" id="2080755"/>
    <lineage>
        <taxon>Bacteria</taxon>
        <taxon>Pseudomonadati</taxon>
        <taxon>Planctomycetota</taxon>
        <taxon>Planctomycetia</taxon>
        <taxon>Isosphaerales</taxon>
        <taxon>Isosphaeraceae</taxon>
        <taxon>Tautonia</taxon>
    </lineage>
</organism>
<evidence type="ECO:0000256" key="3">
    <source>
        <dbReference type="ARBA" id="ARBA00022692"/>
    </source>
</evidence>
<keyword evidence="2" id="KW-1003">Cell membrane</keyword>
<dbReference type="Proteomes" id="UP000280296">
    <property type="component" value="Unassembled WGS sequence"/>
</dbReference>
<keyword evidence="3 7" id="KW-0812">Transmembrane</keyword>
<evidence type="ECO:0000256" key="5">
    <source>
        <dbReference type="ARBA" id="ARBA00023136"/>
    </source>
</evidence>
<keyword evidence="4 7" id="KW-1133">Transmembrane helix</keyword>
<comment type="subcellular location">
    <subcellularLocation>
        <location evidence="1">Cell membrane</location>
        <topology evidence="1">Multi-pass membrane protein</topology>
    </subcellularLocation>
</comment>
<name>A0A432MH54_9BACT</name>
<sequence length="420" mass="45186">MWRFAWKNLLTRPLRTTLALIGLSIPILGVLGLYSISGGLKNLVDDTLEKIQGVVVLRENAPSPVFSSLDPEYVERIAALPHVKNVAAEVWGFPPSVEGTSFMAKAASTELLGRLRGQTQQQRMQNLFDPVILSGQDIPAHQGLQTAVFANALLPPDQGGGRFLDHRDVGQNRIVISRKLARDFAGPDGQPKQVGDHLTIGSGDAAEDFEIIGIYDTGSMFLDGVMITDIDVARRILNVPDTMVSNIYVEADDPRRMSEVASAIEAALPDVDAREMDELSTDFTRLLGDLDKFLLMIVSLALLVGVVGIVNTMLMSTTERFAEFGVLRTNGWSRGDVLRLVTAESAYLGLWAGLVGSVLAMVLVALGNQFIGGGLKLVLGPGLLGFGIGLSVVMGVLGGLYPAWRASRLVPMDAIRLGAR</sequence>
<gene>
    <name evidence="10" type="ORF">TsocGM_16460</name>
</gene>
<evidence type="ECO:0000256" key="7">
    <source>
        <dbReference type="SAM" id="Phobius"/>
    </source>
</evidence>
<feature type="transmembrane region" description="Helical" evidence="7">
    <location>
        <begin position="293"/>
        <end position="314"/>
    </location>
</feature>
<dbReference type="Pfam" id="PF02687">
    <property type="entry name" value="FtsX"/>
    <property type="match status" value="1"/>
</dbReference>
<evidence type="ECO:0000259" key="9">
    <source>
        <dbReference type="Pfam" id="PF12704"/>
    </source>
</evidence>
<evidence type="ECO:0000313" key="11">
    <source>
        <dbReference type="Proteomes" id="UP000280296"/>
    </source>
</evidence>
<feature type="transmembrane region" description="Helical" evidence="7">
    <location>
        <begin position="20"/>
        <end position="40"/>
    </location>
</feature>
<dbReference type="AlphaFoldDB" id="A0A432MH54"/>
<dbReference type="GO" id="GO:0022857">
    <property type="term" value="F:transmembrane transporter activity"/>
    <property type="evidence" value="ECO:0007669"/>
    <property type="project" value="TreeGrafter"/>
</dbReference>
<feature type="transmembrane region" description="Helical" evidence="7">
    <location>
        <begin position="346"/>
        <end position="366"/>
    </location>
</feature>
<comment type="caution">
    <text evidence="10">The sequence shown here is derived from an EMBL/GenBank/DDBJ whole genome shotgun (WGS) entry which is preliminary data.</text>
</comment>
<dbReference type="Pfam" id="PF12704">
    <property type="entry name" value="MacB_PCD"/>
    <property type="match status" value="1"/>
</dbReference>
<evidence type="ECO:0000259" key="8">
    <source>
        <dbReference type="Pfam" id="PF02687"/>
    </source>
</evidence>
<reference evidence="10 11" key="2">
    <citation type="submission" date="2019-01" db="EMBL/GenBank/DDBJ databases">
        <title>Tautonia sociabilis, a novel thermotolerant planctomycete of Isosphaeraceae family, isolated from a 4000 m deep subterranean habitat.</title>
        <authorList>
            <person name="Kovaleva O.L."/>
            <person name="Elcheninov A.G."/>
            <person name="Van Heerden E."/>
            <person name="Toshchakov S.V."/>
            <person name="Novikov A."/>
            <person name="Bonch-Osmolovskaya E.A."/>
            <person name="Kublanov I.V."/>
        </authorList>
    </citation>
    <scope>NUCLEOTIDE SEQUENCE [LARGE SCALE GENOMIC DNA]</scope>
    <source>
        <strain evidence="10 11">GM2012</strain>
    </source>
</reference>
<dbReference type="OrthoDB" id="9775474at2"/>
<dbReference type="PANTHER" id="PTHR30572">
    <property type="entry name" value="MEMBRANE COMPONENT OF TRANSPORTER-RELATED"/>
    <property type="match status" value="1"/>
</dbReference>
<dbReference type="PANTHER" id="PTHR30572:SF4">
    <property type="entry name" value="ABC TRANSPORTER PERMEASE YTRF"/>
    <property type="match status" value="1"/>
</dbReference>
<feature type="domain" description="ABC3 transporter permease C-terminal" evidence="8">
    <location>
        <begin position="296"/>
        <end position="409"/>
    </location>
</feature>
<dbReference type="InterPro" id="IPR025857">
    <property type="entry name" value="MacB_PCD"/>
</dbReference>
<accession>A0A432MH54</accession>
<dbReference type="RefSeq" id="WP_126726566.1">
    <property type="nucleotide sequence ID" value="NZ_RYZH01000032.1"/>
</dbReference>
<evidence type="ECO:0000313" key="10">
    <source>
        <dbReference type="EMBL" id="RUL86317.1"/>
    </source>
</evidence>
<dbReference type="InterPro" id="IPR050250">
    <property type="entry name" value="Macrolide_Exporter_MacB"/>
</dbReference>
<dbReference type="InterPro" id="IPR003838">
    <property type="entry name" value="ABC3_permease_C"/>
</dbReference>
<keyword evidence="11" id="KW-1185">Reference proteome</keyword>
<dbReference type="EMBL" id="RYZH01000032">
    <property type="protein sequence ID" value="RUL86317.1"/>
    <property type="molecule type" value="Genomic_DNA"/>
</dbReference>
<reference evidence="10 11" key="1">
    <citation type="submission" date="2018-12" db="EMBL/GenBank/DDBJ databases">
        <authorList>
            <person name="Toschakov S.V."/>
        </authorList>
    </citation>
    <scope>NUCLEOTIDE SEQUENCE [LARGE SCALE GENOMIC DNA]</scope>
    <source>
        <strain evidence="10 11">GM2012</strain>
    </source>
</reference>
<evidence type="ECO:0000256" key="2">
    <source>
        <dbReference type="ARBA" id="ARBA00022475"/>
    </source>
</evidence>
<comment type="similarity">
    <text evidence="6">Belongs to the ABC-4 integral membrane protein family.</text>
</comment>
<protein>
    <submittedName>
        <fullName evidence="10">ABC transporter permease</fullName>
    </submittedName>
</protein>
<evidence type="ECO:0000256" key="6">
    <source>
        <dbReference type="ARBA" id="ARBA00038076"/>
    </source>
</evidence>
<feature type="transmembrane region" description="Helical" evidence="7">
    <location>
        <begin position="378"/>
        <end position="404"/>
    </location>
</feature>
<evidence type="ECO:0000256" key="1">
    <source>
        <dbReference type="ARBA" id="ARBA00004651"/>
    </source>
</evidence>